<accession>A0A371DQY4</accession>
<evidence type="ECO:0000313" key="2">
    <source>
        <dbReference type="EMBL" id="RDX54963.1"/>
    </source>
</evidence>
<feature type="region of interest" description="Disordered" evidence="1">
    <location>
        <begin position="1"/>
        <end position="24"/>
    </location>
</feature>
<name>A0A371DQY4_9APHY</name>
<sequence>MPVQPYLSSSNAPPPNGSPLDRGLHPIYDEPTCTWLLLDAVGNVQWRGFGPQLVPPILCPNPLDTPASYPMPSFALAAQTAEASADVSSSSVQVPDAHSRYHIQVLEQTIYDRGLSSDYRLPDIAFQALKLRDALNDDFRSLADPESAAWPESFQIPQKLAIVLCFRGYDKHSRQVNVLRHVQARTLPPTRSKLAHIVATVMDKFLAGTRDPSKHPMGPLSHRGRQLTVDDLVLIDVQHASKGSLQPTIGVIIRHA</sequence>
<protein>
    <submittedName>
        <fullName evidence="2">Uncharacterized protein</fullName>
    </submittedName>
</protein>
<dbReference type="OrthoDB" id="2735520at2759"/>
<reference evidence="2 3" key="1">
    <citation type="journal article" date="2018" name="Biotechnol. Biofuels">
        <title>Integrative visual omics of the white-rot fungus Polyporus brumalis exposes the biotechnological potential of its oxidative enzymes for delignifying raw plant biomass.</title>
        <authorList>
            <person name="Miyauchi S."/>
            <person name="Rancon A."/>
            <person name="Drula E."/>
            <person name="Hage H."/>
            <person name="Chaduli D."/>
            <person name="Favel A."/>
            <person name="Grisel S."/>
            <person name="Henrissat B."/>
            <person name="Herpoel-Gimbert I."/>
            <person name="Ruiz-Duenas F.J."/>
            <person name="Chevret D."/>
            <person name="Hainaut M."/>
            <person name="Lin J."/>
            <person name="Wang M."/>
            <person name="Pangilinan J."/>
            <person name="Lipzen A."/>
            <person name="Lesage-Meessen L."/>
            <person name="Navarro D."/>
            <person name="Riley R."/>
            <person name="Grigoriev I.V."/>
            <person name="Zhou S."/>
            <person name="Raouche S."/>
            <person name="Rosso M.N."/>
        </authorList>
    </citation>
    <scope>NUCLEOTIDE SEQUENCE [LARGE SCALE GENOMIC DNA]</scope>
    <source>
        <strain evidence="2 3">BRFM 1820</strain>
    </source>
</reference>
<gene>
    <name evidence="2" type="ORF">OH76DRAFT_1478460</name>
</gene>
<dbReference type="Proteomes" id="UP000256964">
    <property type="component" value="Unassembled WGS sequence"/>
</dbReference>
<organism evidence="2 3">
    <name type="scientific">Lentinus brumalis</name>
    <dbReference type="NCBI Taxonomy" id="2498619"/>
    <lineage>
        <taxon>Eukaryota</taxon>
        <taxon>Fungi</taxon>
        <taxon>Dikarya</taxon>
        <taxon>Basidiomycota</taxon>
        <taxon>Agaricomycotina</taxon>
        <taxon>Agaricomycetes</taxon>
        <taxon>Polyporales</taxon>
        <taxon>Polyporaceae</taxon>
        <taxon>Lentinus</taxon>
    </lineage>
</organism>
<proteinExistence type="predicted"/>
<evidence type="ECO:0000256" key="1">
    <source>
        <dbReference type="SAM" id="MobiDB-lite"/>
    </source>
</evidence>
<dbReference type="EMBL" id="KZ857383">
    <property type="protein sequence ID" value="RDX54963.1"/>
    <property type="molecule type" value="Genomic_DNA"/>
</dbReference>
<keyword evidence="3" id="KW-1185">Reference proteome</keyword>
<dbReference type="AlphaFoldDB" id="A0A371DQY4"/>
<evidence type="ECO:0000313" key="3">
    <source>
        <dbReference type="Proteomes" id="UP000256964"/>
    </source>
</evidence>